<accession>A0A0C3NRM1</accession>
<evidence type="ECO:0000256" key="2">
    <source>
        <dbReference type="ARBA" id="ARBA00022786"/>
    </source>
</evidence>
<dbReference type="STRING" id="870435.A0A0C3NRM1"/>
<gene>
    <name evidence="6" type="ORF">M404DRAFT_1005540</name>
</gene>
<keyword evidence="7" id="KW-1185">Reference proteome</keyword>
<evidence type="ECO:0000313" key="7">
    <source>
        <dbReference type="Proteomes" id="UP000054217"/>
    </source>
</evidence>
<keyword evidence="4" id="KW-0547">Nucleotide-binding</keyword>
<sequence>MDARSRRATKEIRVCNEDVHSGIKVEQFDSSPFHLKGSFPGPRGTPYEGGIFEVDIVFPELYPFQPLQIKFITKVYHPNISPESGAICLDILQDHWSPALTIRTALISVQSLLSSPESSDSLDTAASQHFVRNKDSFDKTARDWTLTYATGQQTS</sequence>
<evidence type="ECO:0000256" key="3">
    <source>
        <dbReference type="PROSITE-ProRule" id="PRU10133"/>
    </source>
</evidence>
<dbReference type="Pfam" id="PF00179">
    <property type="entry name" value="UQ_con"/>
    <property type="match status" value="1"/>
</dbReference>
<name>A0A0C3NRM1_PISTI</name>
<dbReference type="HOGENOM" id="CLU_030988_13_1_1"/>
<dbReference type="InterPro" id="IPR000608">
    <property type="entry name" value="UBC"/>
</dbReference>
<dbReference type="GO" id="GO:0005524">
    <property type="term" value="F:ATP binding"/>
    <property type="evidence" value="ECO:0007669"/>
    <property type="project" value="UniProtKB-UniRule"/>
</dbReference>
<dbReference type="Gene3D" id="3.10.110.10">
    <property type="entry name" value="Ubiquitin Conjugating Enzyme"/>
    <property type="match status" value="1"/>
</dbReference>
<evidence type="ECO:0000256" key="1">
    <source>
        <dbReference type="ARBA" id="ARBA00022679"/>
    </source>
</evidence>
<evidence type="ECO:0000256" key="4">
    <source>
        <dbReference type="RuleBase" id="RU362109"/>
    </source>
</evidence>
<dbReference type="InterPro" id="IPR016135">
    <property type="entry name" value="UBQ-conjugating_enzyme/RWD"/>
</dbReference>
<dbReference type="AlphaFoldDB" id="A0A0C3NRM1"/>
<keyword evidence="2 4" id="KW-0833">Ubl conjugation pathway</keyword>
<dbReference type="InParanoid" id="A0A0C3NRM1"/>
<comment type="similarity">
    <text evidence="4">Belongs to the ubiquitin-conjugating enzyme family.</text>
</comment>
<dbReference type="GO" id="GO:0016740">
    <property type="term" value="F:transferase activity"/>
    <property type="evidence" value="ECO:0007669"/>
    <property type="project" value="UniProtKB-KW"/>
</dbReference>
<keyword evidence="1" id="KW-0808">Transferase</keyword>
<dbReference type="InterPro" id="IPR023313">
    <property type="entry name" value="UBQ-conjugating_AS"/>
</dbReference>
<feature type="active site" description="Glycyl thioester intermediate" evidence="3">
    <location>
        <position position="88"/>
    </location>
</feature>
<feature type="domain" description="UBC core" evidence="5">
    <location>
        <begin position="3"/>
        <end position="150"/>
    </location>
</feature>
<dbReference type="SMART" id="SM00212">
    <property type="entry name" value="UBCc"/>
    <property type="match status" value="1"/>
</dbReference>
<protein>
    <recommendedName>
        <fullName evidence="5">UBC core domain-containing protein</fullName>
    </recommendedName>
</protein>
<reference evidence="7" key="2">
    <citation type="submission" date="2015-01" db="EMBL/GenBank/DDBJ databases">
        <title>Evolutionary Origins and Diversification of the Mycorrhizal Mutualists.</title>
        <authorList>
            <consortium name="DOE Joint Genome Institute"/>
            <consortium name="Mycorrhizal Genomics Consortium"/>
            <person name="Kohler A."/>
            <person name="Kuo A."/>
            <person name="Nagy L.G."/>
            <person name="Floudas D."/>
            <person name="Copeland A."/>
            <person name="Barry K.W."/>
            <person name="Cichocki N."/>
            <person name="Veneault-Fourrey C."/>
            <person name="LaButti K."/>
            <person name="Lindquist E.A."/>
            <person name="Lipzen A."/>
            <person name="Lundell T."/>
            <person name="Morin E."/>
            <person name="Murat C."/>
            <person name="Riley R."/>
            <person name="Ohm R."/>
            <person name="Sun H."/>
            <person name="Tunlid A."/>
            <person name="Henrissat B."/>
            <person name="Grigoriev I.V."/>
            <person name="Hibbett D.S."/>
            <person name="Martin F."/>
        </authorList>
    </citation>
    <scope>NUCLEOTIDE SEQUENCE [LARGE SCALE GENOMIC DNA]</scope>
    <source>
        <strain evidence="7">Marx 270</strain>
    </source>
</reference>
<dbReference type="PANTHER" id="PTHR24068">
    <property type="entry name" value="UBIQUITIN-CONJUGATING ENZYME E2"/>
    <property type="match status" value="1"/>
</dbReference>
<proteinExistence type="inferred from homology"/>
<organism evidence="6 7">
    <name type="scientific">Pisolithus tinctorius Marx 270</name>
    <dbReference type="NCBI Taxonomy" id="870435"/>
    <lineage>
        <taxon>Eukaryota</taxon>
        <taxon>Fungi</taxon>
        <taxon>Dikarya</taxon>
        <taxon>Basidiomycota</taxon>
        <taxon>Agaricomycotina</taxon>
        <taxon>Agaricomycetes</taxon>
        <taxon>Agaricomycetidae</taxon>
        <taxon>Boletales</taxon>
        <taxon>Sclerodermatineae</taxon>
        <taxon>Pisolithaceae</taxon>
        <taxon>Pisolithus</taxon>
    </lineage>
</organism>
<keyword evidence="4" id="KW-0067">ATP-binding</keyword>
<dbReference type="PROSITE" id="PS50127">
    <property type="entry name" value="UBC_2"/>
    <property type="match status" value="1"/>
</dbReference>
<dbReference type="EMBL" id="KN832018">
    <property type="protein sequence ID" value="KIN98175.1"/>
    <property type="molecule type" value="Genomic_DNA"/>
</dbReference>
<evidence type="ECO:0000313" key="6">
    <source>
        <dbReference type="EMBL" id="KIN98175.1"/>
    </source>
</evidence>
<evidence type="ECO:0000259" key="5">
    <source>
        <dbReference type="PROSITE" id="PS50127"/>
    </source>
</evidence>
<reference evidence="6 7" key="1">
    <citation type="submission" date="2014-04" db="EMBL/GenBank/DDBJ databases">
        <authorList>
            <consortium name="DOE Joint Genome Institute"/>
            <person name="Kuo A."/>
            <person name="Kohler A."/>
            <person name="Costa M.D."/>
            <person name="Nagy L.G."/>
            <person name="Floudas D."/>
            <person name="Copeland A."/>
            <person name="Barry K.W."/>
            <person name="Cichocki N."/>
            <person name="Veneault-Fourrey C."/>
            <person name="LaButti K."/>
            <person name="Lindquist E.A."/>
            <person name="Lipzen A."/>
            <person name="Lundell T."/>
            <person name="Morin E."/>
            <person name="Murat C."/>
            <person name="Sun H."/>
            <person name="Tunlid A."/>
            <person name="Henrissat B."/>
            <person name="Grigoriev I.V."/>
            <person name="Hibbett D.S."/>
            <person name="Martin F."/>
            <person name="Nordberg H.P."/>
            <person name="Cantor M.N."/>
            <person name="Hua S.X."/>
        </authorList>
    </citation>
    <scope>NUCLEOTIDE SEQUENCE [LARGE SCALE GENOMIC DNA]</scope>
    <source>
        <strain evidence="6 7">Marx 270</strain>
    </source>
</reference>
<dbReference type="FunCoup" id="A0A0C3NRM1">
    <property type="interactions" value="954"/>
</dbReference>
<dbReference type="PROSITE" id="PS00183">
    <property type="entry name" value="UBC_1"/>
    <property type="match status" value="1"/>
</dbReference>
<dbReference type="OrthoDB" id="9993688at2759"/>
<dbReference type="Proteomes" id="UP000054217">
    <property type="component" value="Unassembled WGS sequence"/>
</dbReference>
<dbReference type="SUPFAM" id="SSF54495">
    <property type="entry name" value="UBC-like"/>
    <property type="match status" value="1"/>
</dbReference>